<dbReference type="Proteomes" id="UP001652660">
    <property type="component" value="Chromosome 3e"/>
</dbReference>
<gene>
    <name evidence="2" type="primary">LOC140038424</name>
</gene>
<accession>A0ABM4X763</accession>
<reference evidence="2" key="1">
    <citation type="submission" date="2025-08" db="UniProtKB">
        <authorList>
            <consortium name="RefSeq"/>
        </authorList>
    </citation>
    <scope>IDENTIFICATION</scope>
    <source>
        <tissue evidence="2">Leaves</tissue>
    </source>
</reference>
<name>A0ABM4X763_COFAR</name>
<dbReference type="GeneID" id="140038424"/>
<sequence length="123" mass="14761">MSPYRLVFGKLCHLPVEFEYKAFWTIKQCNMKIEEAGAHRKLDLQELEEIRNEAYENTLIYKERSKVFHDQKISRKTFVVGQKVFLHQSKFKLFPVEIQNTKTNKKFVVNGYRLKTLLRGFCR</sequence>
<keyword evidence="1" id="KW-1185">Reference proteome</keyword>
<evidence type="ECO:0000313" key="2">
    <source>
        <dbReference type="RefSeq" id="XP_071939880.1"/>
    </source>
</evidence>
<proteinExistence type="predicted"/>
<evidence type="ECO:0000313" key="1">
    <source>
        <dbReference type="Proteomes" id="UP001652660"/>
    </source>
</evidence>
<protein>
    <submittedName>
        <fullName evidence="2">Uncharacterized protein</fullName>
    </submittedName>
</protein>
<organism evidence="1 2">
    <name type="scientific">Coffea arabica</name>
    <name type="common">Arabian coffee</name>
    <dbReference type="NCBI Taxonomy" id="13443"/>
    <lineage>
        <taxon>Eukaryota</taxon>
        <taxon>Viridiplantae</taxon>
        <taxon>Streptophyta</taxon>
        <taxon>Embryophyta</taxon>
        <taxon>Tracheophyta</taxon>
        <taxon>Spermatophyta</taxon>
        <taxon>Magnoliopsida</taxon>
        <taxon>eudicotyledons</taxon>
        <taxon>Gunneridae</taxon>
        <taxon>Pentapetalae</taxon>
        <taxon>asterids</taxon>
        <taxon>lamiids</taxon>
        <taxon>Gentianales</taxon>
        <taxon>Rubiaceae</taxon>
        <taxon>Ixoroideae</taxon>
        <taxon>Gardenieae complex</taxon>
        <taxon>Bertiereae - Coffeeae clade</taxon>
        <taxon>Coffeeae</taxon>
        <taxon>Coffea</taxon>
    </lineage>
</organism>
<dbReference type="RefSeq" id="XP_071939880.1">
    <property type="nucleotide sequence ID" value="XM_072083779.1"/>
</dbReference>